<evidence type="ECO:0000256" key="2">
    <source>
        <dbReference type="ARBA" id="ARBA00011255"/>
    </source>
</evidence>
<feature type="domain" description="Flagellar hook-associated protein 2 C-terminal" evidence="7">
    <location>
        <begin position="212"/>
        <end position="434"/>
    </location>
</feature>
<evidence type="ECO:0000313" key="9">
    <source>
        <dbReference type="Proteomes" id="UP000654004"/>
    </source>
</evidence>
<comment type="similarity">
    <text evidence="1 5">Belongs to the FliD family.</text>
</comment>
<reference evidence="9" key="1">
    <citation type="journal article" date="2019" name="Int. J. Syst. Evol. Microbiol.">
        <title>The Global Catalogue of Microorganisms (GCM) 10K type strain sequencing project: providing services to taxonomists for standard genome sequencing and annotation.</title>
        <authorList>
            <consortium name="The Broad Institute Genomics Platform"/>
            <consortium name="The Broad Institute Genome Sequencing Center for Infectious Disease"/>
            <person name="Wu L."/>
            <person name="Ma J."/>
        </authorList>
    </citation>
    <scope>NUCLEOTIDE SEQUENCE [LARGE SCALE GENOMIC DNA]</scope>
    <source>
        <strain evidence="9">JCM 32305</strain>
    </source>
</reference>
<keyword evidence="8" id="KW-0282">Flagellum</keyword>
<dbReference type="RefSeq" id="WP_188958925.1">
    <property type="nucleotide sequence ID" value="NZ_BMQW01000014.1"/>
</dbReference>
<comment type="caution">
    <text evidence="8">The sequence shown here is derived from an EMBL/GenBank/DDBJ whole genome shotgun (WGS) entry which is preliminary data.</text>
</comment>
<keyword evidence="8" id="KW-0966">Cell projection</keyword>
<keyword evidence="9" id="KW-1185">Reference proteome</keyword>
<evidence type="ECO:0000259" key="7">
    <source>
        <dbReference type="Pfam" id="PF07195"/>
    </source>
</evidence>
<feature type="domain" description="Flagellar hook-associated protein 2 N-terminal" evidence="6">
    <location>
        <begin position="10"/>
        <end position="107"/>
    </location>
</feature>
<dbReference type="Pfam" id="PF07195">
    <property type="entry name" value="FliD_C"/>
    <property type="match status" value="1"/>
</dbReference>
<dbReference type="Pfam" id="PF07196">
    <property type="entry name" value="Flagellin_IN"/>
    <property type="match status" value="1"/>
</dbReference>
<dbReference type="InterPro" id="IPR003481">
    <property type="entry name" value="FliD_N"/>
</dbReference>
<comment type="function">
    <text evidence="5">Required for morphogenesis and for the elongation of the flagellar filament by facilitating polymerization of the flagellin monomers at the tip of growing filament. Forms a capping structure, which prevents flagellin subunits (transported through the central channel of the flagellum) from leaking out without polymerization at the distal end.</text>
</comment>
<evidence type="ECO:0000256" key="1">
    <source>
        <dbReference type="ARBA" id="ARBA00009764"/>
    </source>
</evidence>
<dbReference type="PANTHER" id="PTHR30288:SF0">
    <property type="entry name" value="FLAGELLAR HOOK-ASSOCIATED PROTEIN 2"/>
    <property type="match status" value="1"/>
</dbReference>
<evidence type="ECO:0000256" key="4">
    <source>
        <dbReference type="ARBA" id="ARBA00023143"/>
    </source>
</evidence>
<organism evidence="8 9">
    <name type="scientific">Shewanella ulleungensis</name>
    <dbReference type="NCBI Taxonomy" id="2282699"/>
    <lineage>
        <taxon>Bacteria</taxon>
        <taxon>Pseudomonadati</taxon>
        <taxon>Pseudomonadota</taxon>
        <taxon>Gammaproteobacteria</taxon>
        <taxon>Alteromonadales</taxon>
        <taxon>Shewanellaceae</taxon>
        <taxon>Shewanella</taxon>
    </lineage>
</organism>
<keyword evidence="5" id="KW-0964">Secreted</keyword>
<name>A0ABQ2QVR8_9GAMM</name>
<proteinExistence type="inferred from homology"/>
<dbReference type="InterPro" id="IPR040026">
    <property type="entry name" value="FliD"/>
</dbReference>
<dbReference type="InterPro" id="IPR010810">
    <property type="entry name" value="Flagellin_hook_IN_motif"/>
</dbReference>
<gene>
    <name evidence="8" type="primary">fliD</name>
    <name evidence="8" type="ORF">GCM10009410_37190</name>
</gene>
<dbReference type="InterPro" id="IPR010809">
    <property type="entry name" value="FliD_C"/>
</dbReference>
<evidence type="ECO:0000256" key="5">
    <source>
        <dbReference type="RuleBase" id="RU362066"/>
    </source>
</evidence>
<keyword evidence="8" id="KW-0969">Cilium</keyword>
<evidence type="ECO:0000259" key="6">
    <source>
        <dbReference type="Pfam" id="PF02465"/>
    </source>
</evidence>
<evidence type="ECO:0000256" key="3">
    <source>
        <dbReference type="ARBA" id="ARBA00023054"/>
    </source>
</evidence>
<sequence>MALTSVGIGSGIDIGGIVTALVEAESAGKIAKFDASEGTITAKISGIGSLKSVMSEFNDKLATLMDADTFGSQKVALSNKDYLTATVDSTAVSGKYQVKVEQLAQSQKVGSAVVGDSASTIGTGSLAIAVGSNSFNIDVEATDTLTEIMNKINSSDDNDDVTATIINGELGPQLVLGSKNTGLDNTISVTATDTDGNTGLADTFTMTELTPAKNAIAYVDGVKIVSQSNDIDEAITGVSLSLTAADIDKTTTLTVSRDTTKTKTAIEGFVEAYNSVMSTIKSLSSYDPDTEQAGVLQGDSLPRSIQSQMRNMLTSQYSTSDGDKMLATLGITTTREGLLEIDSDKLTEVIASDTGAIAEMFSAEDTGLASKMSSYMDIYVKSGGLLESRDSSLDDQLSRLTDSRDALTARMEAYSDRLYAQYNAMDLVVASLNSTSSDLQSRLDSLPGLVNNN</sequence>
<dbReference type="Pfam" id="PF02465">
    <property type="entry name" value="FliD_N"/>
    <property type="match status" value="1"/>
</dbReference>
<dbReference type="EMBL" id="BMQW01000014">
    <property type="protein sequence ID" value="GGP99941.1"/>
    <property type="molecule type" value="Genomic_DNA"/>
</dbReference>
<protein>
    <recommendedName>
        <fullName evidence="5">Flagellar hook-associated protein 2</fullName>
        <shortName evidence="5">HAP2</shortName>
    </recommendedName>
    <alternativeName>
        <fullName evidence="5">Flagellar cap protein</fullName>
    </alternativeName>
</protein>
<comment type="subunit">
    <text evidence="2 5">Homopentamer.</text>
</comment>
<dbReference type="PANTHER" id="PTHR30288">
    <property type="entry name" value="FLAGELLAR CAP/ASSEMBLY PROTEIN FLID"/>
    <property type="match status" value="1"/>
</dbReference>
<comment type="subcellular location">
    <subcellularLocation>
        <location evidence="5">Secreted</location>
    </subcellularLocation>
    <subcellularLocation>
        <location evidence="5">Bacterial flagellum</location>
    </subcellularLocation>
</comment>
<dbReference type="Proteomes" id="UP000654004">
    <property type="component" value="Unassembled WGS sequence"/>
</dbReference>
<keyword evidence="4 5" id="KW-0975">Bacterial flagellum</keyword>
<keyword evidence="3" id="KW-0175">Coiled coil</keyword>
<accession>A0ABQ2QVR8</accession>
<evidence type="ECO:0000313" key="8">
    <source>
        <dbReference type="EMBL" id="GGP99941.1"/>
    </source>
</evidence>